<evidence type="ECO:0000313" key="2">
    <source>
        <dbReference type="Proteomes" id="UP001321018"/>
    </source>
</evidence>
<sequence>MVSRNGTVVYNKAVEVSGNKEKEILPEWSSEPAEYKIHYAIDDGVPIEYAELTAEDDESEKGDCMIADITLLSEERTPLKVRRRDRDPEYGNCA</sequence>
<comment type="caution">
    <text evidence="1">The sequence shown here is derived from an EMBL/GenBank/DDBJ whole genome shotgun (WGS) entry which is preliminary data.</text>
</comment>
<organism evidence="1 2">
    <name type="scientific">Natronoglomus mannanivorans</name>
    <dbReference type="NCBI Taxonomy" id="2979990"/>
    <lineage>
        <taxon>Archaea</taxon>
        <taxon>Methanobacteriati</taxon>
        <taxon>Methanobacteriota</taxon>
        <taxon>Stenosarchaea group</taxon>
        <taxon>Halobacteria</taxon>
        <taxon>Halobacteriales</taxon>
        <taxon>Natrialbaceae</taxon>
        <taxon>Natronoglomus</taxon>
    </lineage>
</organism>
<proteinExistence type="predicted"/>
<gene>
    <name evidence="1" type="ORF">OB960_25955</name>
</gene>
<dbReference type="AlphaFoldDB" id="A0AAP2Z584"/>
<accession>A0AAP2Z584</accession>
<dbReference type="Proteomes" id="UP001321018">
    <property type="component" value="Unassembled WGS sequence"/>
</dbReference>
<reference evidence="1" key="1">
    <citation type="submission" date="2022-09" db="EMBL/GenBank/DDBJ databases">
        <title>Enrichment on poylsaccharides allowed isolation of novel metabolic and taxonomic groups of Haloarchaea.</title>
        <authorList>
            <person name="Sorokin D.Y."/>
            <person name="Elcheninov A.G."/>
            <person name="Khizhniak T.V."/>
            <person name="Kolganova T.V."/>
            <person name="Kublanov I.V."/>
        </authorList>
    </citation>
    <scope>NUCLEOTIDE SEQUENCE</scope>
    <source>
        <strain evidence="1">AArc-xg1-1</strain>
    </source>
</reference>
<dbReference type="EMBL" id="JAOPKA010000052">
    <property type="protein sequence ID" value="MCU4744805.1"/>
    <property type="molecule type" value="Genomic_DNA"/>
</dbReference>
<name>A0AAP2Z584_9EURY</name>
<protein>
    <submittedName>
        <fullName evidence="1">Uncharacterized protein</fullName>
    </submittedName>
</protein>
<dbReference type="RefSeq" id="WP_338006600.1">
    <property type="nucleotide sequence ID" value="NZ_JAOPKA010000052.1"/>
</dbReference>
<evidence type="ECO:0000313" key="1">
    <source>
        <dbReference type="EMBL" id="MCU4744805.1"/>
    </source>
</evidence>